<dbReference type="Gene3D" id="3.50.50.60">
    <property type="entry name" value="FAD/NAD(P)-binding domain"/>
    <property type="match status" value="1"/>
</dbReference>
<protein>
    <recommendedName>
        <fullName evidence="1">Amine oxidase domain-containing protein</fullName>
    </recommendedName>
</protein>
<dbReference type="InterPro" id="IPR002937">
    <property type="entry name" value="Amino_oxidase"/>
</dbReference>
<dbReference type="Proteomes" id="UP000605846">
    <property type="component" value="Unassembled WGS sequence"/>
</dbReference>
<feature type="domain" description="Amine oxidase" evidence="1">
    <location>
        <begin position="214"/>
        <end position="445"/>
    </location>
</feature>
<organism evidence="2 3">
    <name type="scientific">Apophysomyces ossiformis</name>
    <dbReference type="NCBI Taxonomy" id="679940"/>
    <lineage>
        <taxon>Eukaryota</taxon>
        <taxon>Fungi</taxon>
        <taxon>Fungi incertae sedis</taxon>
        <taxon>Mucoromycota</taxon>
        <taxon>Mucoromycotina</taxon>
        <taxon>Mucoromycetes</taxon>
        <taxon>Mucorales</taxon>
        <taxon>Mucorineae</taxon>
        <taxon>Mucoraceae</taxon>
        <taxon>Apophysomyces</taxon>
    </lineage>
</organism>
<dbReference type="InterPro" id="IPR050281">
    <property type="entry name" value="Flavin_monoamine_oxidase"/>
</dbReference>
<dbReference type="PANTHER" id="PTHR10742">
    <property type="entry name" value="FLAVIN MONOAMINE OXIDASE"/>
    <property type="match status" value="1"/>
</dbReference>
<evidence type="ECO:0000313" key="2">
    <source>
        <dbReference type="EMBL" id="KAF7732133.1"/>
    </source>
</evidence>
<dbReference type="OrthoDB" id="5046242at2759"/>
<dbReference type="Gene3D" id="3.90.660.10">
    <property type="match status" value="1"/>
</dbReference>
<proteinExistence type="predicted"/>
<keyword evidence="3" id="KW-1185">Reference proteome</keyword>
<feature type="domain" description="Amine oxidase" evidence="1">
    <location>
        <begin position="19"/>
        <end position="133"/>
    </location>
</feature>
<evidence type="ECO:0000313" key="3">
    <source>
        <dbReference type="Proteomes" id="UP000605846"/>
    </source>
</evidence>
<dbReference type="GO" id="GO:0016491">
    <property type="term" value="F:oxidoreductase activity"/>
    <property type="evidence" value="ECO:0007669"/>
    <property type="project" value="InterPro"/>
</dbReference>
<sequence length="481" mass="54115">MVEGKNIVRRKVAILGGGVSGIHAAINLTHNGIDDFVIVEARDILGGRAQNVPFAGVSVEKGCNWVQGLGTNPINELRKKYDLKTARTNGDDVVFYNEHGKAEGEKDYEKQAYQALGQLADHRIEHDMVDISIRTGLKMVGWKPLSPMEEAVEYYALDWVAGHTPEAASTIYSTISGNDTYFGFGPGSNGELFVSDPRGFKYPFLQEAKTVLEENDPRLKLNTKVTTINYNEKGVQICTDKDEIIEADYAIVTFSLGVLQNDDVKWSPPLPSWKKEGLDGFNMATYTKIFMNFPYQFWDDNQFTVYADPGRRGYYNAWQNLNAPGFYPKNTTTNIFFVTVTQDQAYDVESMTDEEVKQEIMVVLRSMYGDHVPEPTDILFPRWHSDPLFRGSYSNWPIGELGPHHTNMKAPLENRVFFAGEAMSDTEYGFLQGAWMSGADTAANVAQCIKSKCPPAKYYPKITNAKIQPEFITKRSFPKRS</sequence>
<name>A0A8H7BZH0_9FUNG</name>
<dbReference type="AlphaFoldDB" id="A0A8H7BZH0"/>
<evidence type="ECO:0000259" key="1">
    <source>
        <dbReference type="Pfam" id="PF01593"/>
    </source>
</evidence>
<dbReference type="InterPro" id="IPR036188">
    <property type="entry name" value="FAD/NAD-bd_sf"/>
</dbReference>
<dbReference type="GO" id="GO:0006598">
    <property type="term" value="P:polyamine catabolic process"/>
    <property type="evidence" value="ECO:0007669"/>
    <property type="project" value="TreeGrafter"/>
</dbReference>
<dbReference type="PANTHER" id="PTHR10742:SF313">
    <property type="entry name" value="AMINE OXIDASE"/>
    <property type="match status" value="1"/>
</dbReference>
<dbReference type="SUPFAM" id="SSF54373">
    <property type="entry name" value="FAD-linked reductases, C-terminal domain"/>
    <property type="match status" value="1"/>
</dbReference>
<comment type="caution">
    <text evidence="2">The sequence shown here is derived from an EMBL/GenBank/DDBJ whole genome shotgun (WGS) entry which is preliminary data.</text>
</comment>
<dbReference type="Pfam" id="PF01593">
    <property type="entry name" value="Amino_oxidase"/>
    <property type="match status" value="2"/>
</dbReference>
<reference evidence="2" key="1">
    <citation type="submission" date="2020-01" db="EMBL/GenBank/DDBJ databases">
        <title>Genome Sequencing of Three Apophysomyces-Like Fungal Strains Confirms a Novel Fungal Genus in the Mucoromycota with divergent Burkholderia-like Endosymbiotic Bacteria.</title>
        <authorList>
            <person name="Stajich J.E."/>
            <person name="Macias A.M."/>
            <person name="Carter-House D."/>
            <person name="Lovett B."/>
            <person name="Kasson L.R."/>
            <person name="Berry K."/>
            <person name="Grigoriev I."/>
            <person name="Chang Y."/>
            <person name="Spatafora J."/>
            <person name="Kasson M.T."/>
        </authorList>
    </citation>
    <scope>NUCLEOTIDE SEQUENCE</scope>
    <source>
        <strain evidence="2">NRRL A-21654</strain>
    </source>
</reference>
<dbReference type="EMBL" id="JABAYA010000004">
    <property type="protein sequence ID" value="KAF7732133.1"/>
    <property type="molecule type" value="Genomic_DNA"/>
</dbReference>
<gene>
    <name evidence="2" type="ORF">EC973_006388</name>
</gene>
<accession>A0A8H7BZH0</accession>
<dbReference type="SUPFAM" id="SSF51905">
    <property type="entry name" value="FAD/NAD(P)-binding domain"/>
    <property type="match status" value="1"/>
</dbReference>